<proteinExistence type="predicted"/>
<dbReference type="Pfam" id="PF20710">
    <property type="entry name" value="DUF6824"/>
    <property type="match status" value="1"/>
</dbReference>
<dbReference type="Proteomes" id="UP001153069">
    <property type="component" value="Unassembled WGS sequence"/>
</dbReference>
<sequence>MSSIVKQNISSVYAMYCNPNGTRRLSNTFQPGKYDVLCARGKKAHNSEGNKRFRTLVSIHAERYAACSCKMEKSRIVSHIVDTVRRASPHGGFVKLVDGVYWEAGDRAAKEKVGQTFRDILHNKYSSSTKAKARARMEKKIQNHEFSNMILPQNLISISEGEDEDTQGSDSSTSSCGASCMHYSPETDFSNLRDTFEDDEALTPLSREALESLRSSIHTIVDPSMSSKSSMRSSSQSSRDSIINLSLLEPLARSLSSSAHRSSMSPIPLFPKARLSTITTMKPQMSLLDATMMEPPLEQSSSLDFTMDLEDSPMDEDLKDFYESMGMGI</sequence>
<organism evidence="3 4">
    <name type="scientific">Seminavis robusta</name>
    <dbReference type="NCBI Taxonomy" id="568900"/>
    <lineage>
        <taxon>Eukaryota</taxon>
        <taxon>Sar</taxon>
        <taxon>Stramenopiles</taxon>
        <taxon>Ochrophyta</taxon>
        <taxon>Bacillariophyta</taxon>
        <taxon>Bacillariophyceae</taxon>
        <taxon>Bacillariophycidae</taxon>
        <taxon>Naviculales</taxon>
        <taxon>Naviculaceae</taxon>
        <taxon>Seminavis</taxon>
    </lineage>
</organism>
<keyword evidence="4" id="KW-1185">Reference proteome</keyword>
<dbReference type="AlphaFoldDB" id="A0A9N8HUI6"/>
<feature type="compositionally biased region" description="Low complexity" evidence="1">
    <location>
        <begin position="168"/>
        <end position="179"/>
    </location>
</feature>
<name>A0A9N8HUI6_9STRA</name>
<feature type="region of interest" description="Disordered" evidence="1">
    <location>
        <begin position="160"/>
        <end position="179"/>
    </location>
</feature>
<evidence type="ECO:0000313" key="3">
    <source>
        <dbReference type="EMBL" id="CAB9525325.1"/>
    </source>
</evidence>
<evidence type="ECO:0000256" key="1">
    <source>
        <dbReference type="SAM" id="MobiDB-lite"/>
    </source>
</evidence>
<dbReference type="EMBL" id="CAICTM010001659">
    <property type="protein sequence ID" value="CAB9525325.1"/>
    <property type="molecule type" value="Genomic_DNA"/>
</dbReference>
<protein>
    <submittedName>
        <fullName evidence="3">Nitrilase family, member 2</fullName>
    </submittedName>
</protein>
<evidence type="ECO:0000313" key="4">
    <source>
        <dbReference type="Proteomes" id="UP001153069"/>
    </source>
</evidence>
<comment type="caution">
    <text evidence="3">The sequence shown here is derived from an EMBL/GenBank/DDBJ whole genome shotgun (WGS) entry which is preliminary data.</text>
</comment>
<gene>
    <name evidence="3" type="ORF">SEMRO_1661_G289350.1</name>
</gene>
<feature type="domain" description="DUF6824" evidence="2">
    <location>
        <begin position="35"/>
        <end position="119"/>
    </location>
</feature>
<dbReference type="InterPro" id="IPR049227">
    <property type="entry name" value="DUF6824"/>
</dbReference>
<evidence type="ECO:0000259" key="2">
    <source>
        <dbReference type="Pfam" id="PF20710"/>
    </source>
</evidence>
<reference evidence="3" key="1">
    <citation type="submission" date="2020-06" db="EMBL/GenBank/DDBJ databases">
        <authorList>
            <consortium name="Plant Systems Biology data submission"/>
        </authorList>
    </citation>
    <scope>NUCLEOTIDE SEQUENCE</scope>
    <source>
        <strain evidence="3">D6</strain>
    </source>
</reference>
<accession>A0A9N8HUI6</accession>